<reference evidence="10 12" key="1">
    <citation type="journal article" date="2016" name="Front. Microbiol.">
        <title>Genome Sequence of the Piezophilic, Mesophilic Sulfate-Reducing Bacterium Desulfovibrio indicus J2T.</title>
        <authorList>
            <person name="Cao J."/>
            <person name="Maignien L."/>
            <person name="Shao Z."/>
            <person name="Alain K."/>
            <person name="Jebbar M."/>
        </authorList>
    </citation>
    <scope>NUCLEOTIDE SEQUENCE [LARGE SCALE GENOMIC DNA]</scope>
    <source>
        <strain evidence="10 12">J2</strain>
    </source>
</reference>
<comment type="subcellular location">
    <subcellularLocation>
        <location evidence="1">Cell membrane</location>
        <topology evidence="1">Single-pass membrane protein</topology>
    </subcellularLocation>
</comment>
<organism evidence="11 13">
    <name type="scientific">Pseudodesulfovibrio indicus</name>
    <dbReference type="NCBI Taxonomy" id="1716143"/>
    <lineage>
        <taxon>Bacteria</taxon>
        <taxon>Pseudomonadati</taxon>
        <taxon>Thermodesulfobacteriota</taxon>
        <taxon>Desulfovibrionia</taxon>
        <taxon>Desulfovibrionales</taxon>
        <taxon>Desulfovibrionaceae</taxon>
    </lineage>
</organism>
<dbReference type="PANTHER" id="PTHR30329:SF21">
    <property type="entry name" value="LIPOPROTEIN YIAD-RELATED"/>
    <property type="match status" value="1"/>
</dbReference>
<feature type="transmembrane region" description="Helical" evidence="8">
    <location>
        <begin position="24"/>
        <end position="43"/>
    </location>
</feature>
<evidence type="ECO:0000313" key="12">
    <source>
        <dbReference type="Proteomes" id="UP000055611"/>
    </source>
</evidence>
<dbReference type="Pfam" id="PF13677">
    <property type="entry name" value="MotB_plug"/>
    <property type="match status" value="1"/>
</dbReference>
<keyword evidence="10" id="KW-0282">Flagellum</keyword>
<accession>A0A126QQT2</accession>
<dbReference type="SUPFAM" id="SSF103088">
    <property type="entry name" value="OmpA-like"/>
    <property type="match status" value="1"/>
</dbReference>
<reference evidence="11 13" key="2">
    <citation type="submission" date="2019-03" db="EMBL/GenBank/DDBJ databases">
        <title>Genomic Encyclopedia of Type Strains, Phase IV (KMG-IV): sequencing the most valuable type-strain genomes for metagenomic binning, comparative biology and taxonomic classification.</title>
        <authorList>
            <person name="Goeker M."/>
        </authorList>
    </citation>
    <scope>NUCLEOTIDE SEQUENCE [LARGE SCALE GENOMIC DNA]</scope>
    <source>
        <strain evidence="11 13">DSM 101483</strain>
    </source>
</reference>
<evidence type="ECO:0000313" key="10">
    <source>
        <dbReference type="EMBL" id="AMK12097.1"/>
    </source>
</evidence>
<evidence type="ECO:0000256" key="3">
    <source>
        <dbReference type="ARBA" id="ARBA00022475"/>
    </source>
</evidence>
<evidence type="ECO:0000256" key="8">
    <source>
        <dbReference type="SAM" id="Phobius"/>
    </source>
</evidence>
<feature type="domain" description="OmpA-like" evidence="9">
    <location>
        <begin position="124"/>
        <end position="246"/>
    </location>
</feature>
<evidence type="ECO:0000256" key="5">
    <source>
        <dbReference type="ARBA" id="ARBA00022989"/>
    </source>
</evidence>
<dbReference type="KEGG" id="dej:AWY79_13750"/>
<dbReference type="Proteomes" id="UP000295506">
    <property type="component" value="Unassembled WGS sequence"/>
</dbReference>
<dbReference type="InterPro" id="IPR050330">
    <property type="entry name" value="Bact_OuterMem_StrucFunc"/>
</dbReference>
<evidence type="ECO:0000313" key="13">
    <source>
        <dbReference type="Proteomes" id="UP000295506"/>
    </source>
</evidence>
<evidence type="ECO:0000256" key="1">
    <source>
        <dbReference type="ARBA" id="ARBA00004162"/>
    </source>
</evidence>
<protein>
    <submittedName>
        <fullName evidence="11">Chemotaxis protein MotB</fullName>
    </submittedName>
    <submittedName>
        <fullName evidence="10">Flagellar motor protein MotB</fullName>
    </submittedName>
</protein>
<dbReference type="Pfam" id="PF00691">
    <property type="entry name" value="OmpA"/>
    <property type="match status" value="1"/>
</dbReference>
<dbReference type="RefSeq" id="WP_066805097.1">
    <property type="nucleotide sequence ID" value="NZ_CP014206.1"/>
</dbReference>
<keyword evidence="3" id="KW-1003">Cell membrane</keyword>
<keyword evidence="10" id="KW-0969">Cilium</keyword>
<dbReference type="GO" id="GO:0005886">
    <property type="term" value="C:plasma membrane"/>
    <property type="evidence" value="ECO:0007669"/>
    <property type="project" value="UniProtKB-SubCell"/>
</dbReference>
<dbReference type="CDD" id="cd07185">
    <property type="entry name" value="OmpA_C-like"/>
    <property type="match status" value="1"/>
</dbReference>
<evidence type="ECO:0000256" key="4">
    <source>
        <dbReference type="ARBA" id="ARBA00022692"/>
    </source>
</evidence>
<dbReference type="EMBL" id="SOBK01000005">
    <property type="protein sequence ID" value="TDT88698.1"/>
    <property type="molecule type" value="Genomic_DNA"/>
</dbReference>
<dbReference type="AlphaFoldDB" id="A0A126QQT2"/>
<keyword evidence="10" id="KW-0966">Cell projection</keyword>
<dbReference type="PROSITE" id="PS51123">
    <property type="entry name" value="OMPA_2"/>
    <property type="match status" value="1"/>
</dbReference>
<dbReference type="InterPro" id="IPR025713">
    <property type="entry name" value="MotB-like_N_dom"/>
</dbReference>
<keyword evidence="6 7" id="KW-0472">Membrane</keyword>
<comment type="similarity">
    <text evidence="2">Belongs to the MotB family.</text>
</comment>
<sequence>MSKDDYDDDLLLDLTDEEEESTEWLTTFADLSMLLLVFFVLLYSMSTLDNEKFSETFSSVTKALQGKMEKIATSRISQEEAGVLIDQAMMRRQIIESQRKVFAEVKTLQTKKGVEGLVSANFEDGVITLRVPGDVMFASGQVDLSPKGVEVVNALKDFFIQHKDQNIKIIGYTDNVRPSSGSRFRDNWEISAMRAVNVLRELLNMGLESTRLTATGLAYLNPLYPNTSEEYRAKNRRVEFVLEKRVSGK</sequence>
<evidence type="ECO:0000259" key="9">
    <source>
        <dbReference type="PROSITE" id="PS51123"/>
    </source>
</evidence>
<dbReference type="Gene3D" id="3.30.1330.60">
    <property type="entry name" value="OmpA-like domain"/>
    <property type="match status" value="1"/>
</dbReference>
<dbReference type="InterPro" id="IPR036737">
    <property type="entry name" value="OmpA-like_sf"/>
</dbReference>
<evidence type="ECO:0000256" key="6">
    <source>
        <dbReference type="ARBA" id="ARBA00023136"/>
    </source>
</evidence>
<keyword evidence="4 8" id="KW-0812">Transmembrane</keyword>
<name>A0A126QQT2_9BACT</name>
<proteinExistence type="inferred from homology"/>
<keyword evidence="5 8" id="KW-1133">Transmembrane helix</keyword>
<keyword evidence="12" id="KW-1185">Reference proteome</keyword>
<evidence type="ECO:0000256" key="2">
    <source>
        <dbReference type="ARBA" id="ARBA00008914"/>
    </source>
</evidence>
<dbReference type="Proteomes" id="UP000055611">
    <property type="component" value="Chromosome"/>
</dbReference>
<dbReference type="PANTHER" id="PTHR30329">
    <property type="entry name" value="STATOR ELEMENT OF FLAGELLAR MOTOR COMPLEX"/>
    <property type="match status" value="1"/>
</dbReference>
<evidence type="ECO:0000256" key="7">
    <source>
        <dbReference type="PROSITE-ProRule" id="PRU00473"/>
    </source>
</evidence>
<dbReference type="InterPro" id="IPR006665">
    <property type="entry name" value="OmpA-like"/>
</dbReference>
<dbReference type="OrthoDB" id="5292153at2"/>
<evidence type="ECO:0000313" key="11">
    <source>
        <dbReference type="EMBL" id="TDT88698.1"/>
    </source>
</evidence>
<dbReference type="EMBL" id="CP014206">
    <property type="protein sequence ID" value="AMK12097.1"/>
    <property type="molecule type" value="Genomic_DNA"/>
</dbReference>
<gene>
    <name evidence="10" type="ORF">AWY79_13750</name>
    <name evidence="11" type="ORF">EDC59_10599</name>
</gene>